<comment type="caution">
    <text evidence="3">The sequence shown here is derived from an EMBL/GenBank/DDBJ whole genome shotgun (WGS) entry which is preliminary data.</text>
</comment>
<reference evidence="3 4" key="1">
    <citation type="submission" date="2020-02" db="EMBL/GenBank/DDBJ databases">
        <authorList>
            <person name="Li X.-J."/>
            <person name="Feng X.-M."/>
        </authorList>
    </citation>
    <scope>NUCLEOTIDE SEQUENCE [LARGE SCALE GENOMIC DNA]</scope>
    <source>
        <strain evidence="3 4">CGMCC 4.7225</strain>
    </source>
</reference>
<evidence type="ECO:0000313" key="3">
    <source>
        <dbReference type="EMBL" id="NED94428.1"/>
    </source>
</evidence>
<protein>
    <submittedName>
        <fullName evidence="3">DUF1707 domain-containing protein</fullName>
    </submittedName>
</protein>
<dbReference type="InterPro" id="IPR012551">
    <property type="entry name" value="DUF1707_SHOCT-like"/>
</dbReference>
<evidence type="ECO:0000256" key="1">
    <source>
        <dbReference type="SAM" id="Phobius"/>
    </source>
</evidence>
<dbReference type="RefSeq" id="WP_163816235.1">
    <property type="nucleotide sequence ID" value="NZ_JAAGOB010000002.1"/>
</dbReference>
<proteinExistence type="predicted"/>
<organism evidence="3 4">
    <name type="scientific">Phytoactinopolyspora alkaliphila</name>
    <dbReference type="NCBI Taxonomy" id="1783498"/>
    <lineage>
        <taxon>Bacteria</taxon>
        <taxon>Bacillati</taxon>
        <taxon>Actinomycetota</taxon>
        <taxon>Actinomycetes</taxon>
        <taxon>Jiangellales</taxon>
        <taxon>Jiangellaceae</taxon>
        <taxon>Phytoactinopolyspora</taxon>
    </lineage>
</organism>
<feature type="transmembrane region" description="Helical" evidence="1">
    <location>
        <begin position="127"/>
        <end position="148"/>
    </location>
</feature>
<feature type="transmembrane region" description="Helical" evidence="1">
    <location>
        <begin position="100"/>
        <end position="121"/>
    </location>
</feature>
<dbReference type="AlphaFoldDB" id="A0A6N9YHQ3"/>
<evidence type="ECO:0000313" key="4">
    <source>
        <dbReference type="Proteomes" id="UP000469185"/>
    </source>
</evidence>
<gene>
    <name evidence="3" type="ORF">G1H11_03780</name>
</gene>
<keyword evidence="1" id="KW-1133">Transmembrane helix</keyword>
<keyword evidence="1" id="KW-0472">Membrane</keyword>
<evidence type="ECO:0000259" key="2">
    <source>
        <dbReference type="Pfam" id="PF08044"/>
    </source>
</evidence>
<dbReference type="Proteomes" id="UP000469185">
    <property type="component" value="Unassembled WGS sequence"/>
</dbReference>
<keyword evidence="1" id="KW-0812">Transmembrane</keyword>
<dbReference type="PANTHER" id="PTHR40763">
    <property type="entry name" value="MEMBRANE PROTEIN-RELATED"/>
    <property type="match status" value="1"/>
</dbReference>
<accession>A0A6N9YHQ3</accession>
<name>A0A6N9YHQ3_9ACTN</name>
<sequence>MPSRSDMRASDSDRERVVEILQEAHTEGRLDQDELMNRIESAYGARTYRQLDDVIDDLPIARRSPAPLMPQVNRLPRSAPPPARRITLQRIARTLLTVSWWVYGATVALSMVIWFLVLVASDEGLQYLWPLWVAGPWGVVLGTGELAYRSKWGDRPLK</sequence>
<dbReference type="PANTHER" id="PTHR40763:SF4">
    <property type="entry name" value="DUF1707 DOMAIN-CONTAINING PROTEIN"/>
    <property type="match status" value="1"/>
</dbReference>
<keyword evidence="4" id="KW-1185">Reference proteome</keyword>
<feature type="domain" description="DUF1707" evidence="2">
    <location>
        <begin position="7"/>
        <end position="59"/>
    </location>
</feature>
<dbReference type="EMBL" id="JAAGOB010000002">
    <property type="protein sequence ID" value="NED94428.1"/>
    <property type="molecule type" value="Genomic_DNA"/>
</dbReference>
<dbReference type="Pfam" id="PF08044">
    <property type="entry name" value="DUF1707"/>
    <property type="match status" value="1"/>
</dbReference>